<dbReference type="PROSITE" id="PS01359">
    <property type="entry name" value="ZF_PHD_1"/>
    <property type="match status" value="1"/>
</dbReference>
<evidence type="ECO:0000313" key="7">
    <source>
        <dbReference type="RefSeq" id="XP_065647926.1"/>
    </source>
</evidence>
<organism evidence="6 7">
    <name type="scientific">Hydra vulgaris</name>
    <name type="common">Hydra</name>
    <name type="synonym">Hydra attenuata</name>
    <dbReference type="NCBI Taxonomy" id="6087"/>
    <lineage>
        <taxon>Eukaryota</taxon>
        <taxon>Metazoa</taxon>
        <taxon>Cnidaria</taxon>
        <taxon>Hydrozoa</taxon>
        <taxon>Hydroidolina</taxon>
        <taxon>Anthoathecata</taxon>
        <taxon>Aplanulata</taxon>
        <taxon>Hydridae</taxon>
        <taxon>Hydra</taxon>
    </lineage>
</organism>
<dbReference type="SUPFAM" id="SSF57903">
    <property type="entry name" value="FYVE/PHD zinc finger"/>
    <property type="match status" value="1"/>
</dbReference>
<dbReference type="GeneID" id="136077150"/>
<keyword evidence="3" id="KW-0862">Zinc</keyword>
<dbReference type="Proteomes" id="UP001652625">
    <property type="component" value="Chromosome 02"/>
</dbReference>
<reference evidence="7" key="2">
    <citation type="submission" date="2025-08" db="UniProtKB">
        <authorList>
            <consortium name="RefSeq"/>
        </authorList>
    </citation>
    <scope>IDENTIFICATION</scope>
</reference>
<evidence type="ECO:0000256" key="1">
    <source>
        <dbReference type="ARBA" id="ARBA00022723"/>
    </source>
</evidence>
<accession>A0ABM4BG16</accession>
<dbReference type="InterPro" id="IPR011011">
    <property type="entry name" value="Znf_FYVE_PHD"/>
</dbReference>
<dbReference type="Pfam" id="PF03184">
    <property type="entry name" value="DDE_1"/>
    <property type="match status" value="1"/>
</dbReference>
<evidence type="ECO:0000256" key="3">
    <source>
        <dbReference type="ARBA" id="ARBA00022833"/>
    </source>
</evidence>
<evidence type="ECO:0000259" key="5">
    <source>
        <dbReference type="Pfam" id="PF03184"/>
    </source>
</evidence>
<dbReference type="InterPro" id="IPR004875">
    <property type="entry name" value="DDE_SF_endonuclease_dom"/>
</dbReference>
<name>A0ABM4BG16_HYDVU</name>
<keyword evidence="6" id="KW-1185">Reference proteome</keyword>
<evidence type="ECO:0000313" key="6">
    <source>
        <dbReference type="Proteomes" id="UP001652625"/>
    </source>
</evidence>
<evidence type="ECO:0000256" key="2">
    <source>
        <dbReference type="ARBA" id="ARBA00022771"/>
    </source>
</evidence>
<keyword evidence="1" id="KW-0479">Metal-binding</keyword>
<dbReference type="InterPro" id="IPR019786">
    <property type="entry name" value="Zinc_finger_PHD-type_CS"/>
</dbReference>
<dbReference type="RefSeq" id="XP_065647926.1">
    <property type="nucleotide sequence ID" value="XM_065791854.1"/>
</dbReference>
<reference evidence="6" key="1">
    <citation type="submission" date="2025-05" db="UniProtKB">
        <authorList>
            <consortium name="RefSeq"/>
        </authorList>
    </citation>
    <scope>NUCLEOTIDE SEQUENCE [LARGE SCALE GENOMIC DNA]</scope>
</reference>
<protein>
    <submittedName>
        <fullName evidence="7">Uncharacterized protein LOC136077150</fullName>
    </submittedName>
</protein>
<sequence length="253" mass="28504">MDSHASHINMDVILLAKENEIYLFTFPAHTSHLLQPLDVGIYKPLKSNWATSLNDFMRENPGEKPNRTTFHTILNPAFIKSFSKKNIENAFKKSGICSLNKNAIPPEAIAPSQLTNREIQSTEIQPHSNTAIQTLLTIPSVEPNTPNPNRPKRDSSAKCLTPPDQPIPLTSKDSIPVCSKKSKKNKNASKDDDWECGVCKKSYNSDVKKKKGKKWVQCSYCLVPYHESCQTYEDIGEVFMCDTCCQQECDLEK</sequence>
<feature type="region of interest" description="Disordered" evidence="4">
    <location>
        <begin position="138"/>
        <end position="172"/>
    </location>
</feature>
<gene>
    <name evidence="7" type="primary">LOC136077150</name>
</gene>
<proteinExistence type="predicted"/>
<feature type="domain" description="DDE-1" evidence="5">
    <location>
        <begin position="1"/>
        <end position="90"/>
    </location>
</feature>
<evidence type="ECO:0000256" key="4">
    <source>
        <dbReference type="SAM" id="MobiDB-lite"/>
    </source>
</evidence>
<keyword evidence="2" id="KW-0863">Zinc-finger</keyword>